<gene>
    <name evidence="1" type="ORF">IV73_GL001053</name>
</gene>
<dbReference type="PATRIC" id="fig|1616.3.peg.1077"/>
<protein>
    <submittedName>
        <fullName evidence="1">Uncharacterized protein</fullName>
    </submittedName>
</protein>
<dbReference type="Proteomes" id="UP000051655">
    <property type="component" value="Unassembled WGS sequence"/>
</dbReference>
<dbReference type="EMBL" id="JQBP01000005">
    <property type="protein sequence ID" value="KRN74777.1"/>
    <property type="molecule type" value="Genomic_DNA"/>
</dbReference>
<dbReference type="RefSeq" id="WP_057755791.1">
    <property type="nucleotide sequence ID" value="NZ_JQBP01000005.1"/>
</dbReference>
<keyword evidence="2" id="KW-1185">Reference proteome</keyword>
<proteinExistence type="predicted"/>
<evidence type="ECO:0000313" key="1">
    <source>
        <dbReference type="EMBL" id="KRN74777.1"/>
    </source>
</evidence>
<comment type="caution">
    <text evidence="1">The sequence shown here is derived from an EMBL/GenBank/DDBJ whole genome shotgun (WGS) entry which is preliminary data.</text>
</comment>
<reference evidence="1 2" key="1">
    <citation type="journal article" date="2015" name="Genome Announc.">
        <title>Expanding the biotechnology potential of lactobacilli through comparative genomics of 213 strains and associated genera.</title>
        <authorList>
            <person name="Sun Z."/>
            <person name="Harris H.M."/>
            <person name="McCann A."/>
            <person name="Guo C."/>
            <person name="Argimon S."/>
            <person name="Zhang W."/>
            <person name="Yang X."/>
            <person name="Jeffery I.B."/>
            <person name="Cooney J.C."/>
            <person name="Kagawa T.F."/>
            <person name="Liu W."/>
            <person name="Song Y."/>
            <person name="Salvetti E."/>
            <person name="Wrobel A."/>
            <person name="Rasinkangas P."/>
            <person name="Parkhill J."/>
            <person name="Rea M.C."/>
            <person name="O'Sullivan O."/>
            <person name="Ritari J."/>
            <person name="Douillard F.P."/>
            <person name="Paul Ross R."/>
            <person name="Yang R."/>
            <person name="Briner A.E."/>
            <person name="Felis G.E."/>
            <person name="de Vos W.M."/>
            <person name="Barrangou R."/>
            <person name="Klaenhammer T.R."/>
            <person name="Caufield P.W."/>
            <person name="Cui Y."/>
            <person name="Zhang H."/>
            <person name="O'Toole P.W."/>
        </authorList>
    </citation>
    <scope>NUCLEOTIDE SEQUENCE [LARGE SCALE GENOMIC DNA]</scope>
    <source>
        <strain evidence="1 2">DSM 20593</strain>
    </source>
</reference>
<sequence length="219" mass="25669">MDQDLNFIRQQTTSRLKKRRNILIKQYEKFPDEKIPEKVILELQSIQKLLNEVSIEDIPKQISLKMSDLEKWYFALMLDWITDHPDAINAARISRAEIYKFTMHFFVDNIILNSKNQNLSLSTLKNNISKISEESEFEKNILQQLKEIKDVTTYSASLSHVVADMSSDFPNGISDLLRNNQENDLSENSFSNSLKEFIEKRNFDKQNTTSKNNQLGFKR</sequence>
<dbReference type="OrthoDB" id="2148600at2"/>
<dbReference type="STRING" id="1616.IV73_GL001053"/>
<dbReference type="AlphaFoldDB" id="A0A0R2JBW2"/>
<accession>A0A0R2JBW2</accession>
<name>A0A0R2JBW2_9LACO</name>
<organism evidence="1 2">
    <name type="scientific">Weissella kandleri</name>
    <dbReference type="NCBI Taxonomy" id="1616"/>
    <lineage>
        <taxon>Bacteria</taxon>
        <taxon>Bacillati</taxon>
        <taxon>Bacillota</taxon>
        <taxon>Bacilli</taxon>
        <taxon>Lactobacillales</taxon>
        <taxon>Lactobacillaceae</taxon>
        <taxon>Weissella</taxon>
    </lineage>
</organism>
<evidence type="ECO:0000313" key="2">
    <source>
        <dbReference type="Proteomes" id="UP000051655"/>
    </source>
</evidence>